<proteinExistence type="predicted"/>
<evidence type="ECO:0000313" key="2">
    <source>
        <dbReference type="Proteomes" id="UP000694404"/>
    </source>
</evidence>
<dbReference type="Proteomes" id="UP000694404">
    <property type="component" value="Unplaced"/>
</dbReference>
<dbReference type="Ensembl" id="ENSCABT00000014227.1">
    <property type="protein sequence ID" value="ENSCABP00000012973.1"/>
    <property type="gene ID" value="ENSCABG00000009713.1"/>
</dbReference>
<reference evidence="1" key="2">
    <citation type="submission" date="2025-09" db="UniProtKB">
        <authorList>
            <consortium name="Ensembl"/>
        </authorList>
    </citation>
    <scope>IDENTIFICATION</scope>
</reference>
<reference evidence="1" key="1">
    <citation type="submission" date="2025-08" db="UniProtKB">
        <authorList>
            <consortium name="Ensembl"/>
        </authorList>
    </citation>
    <scope>IDENTIFICATION</scope>
</reference>
<dbReference type="AlphaFoldDB" id="A0A8C0GR21"/>
<accession>A0A8C0GR21</accession>
<sequence length="77" mass="8738">TEYCGPCRNSTGPEWLSVVGERGWGEEGCLRRRPFCATPHHEGACQLGSYRNNIVITVCFYQSWHVFMLEMNVGISL</sequence>
<name>A0A8C0GR21_CHEAB</name>
<protein>
    <submittedName>
        <fullName evidence="1">Uncharacterized protein</fullName>
    </submittedName>
</protein>
<keyword evidence="2" id="KW-1185">Reference proteome</keyword>
<evidence type="ECO:0000313" key="1">
    <source>
        <dbReference type="Ensembl" id="ENSCABP00000012973.1"/>
    </source>
</evidence>
<organism evidence="1 2">
    <name type="scientific">Chelonoidis abingdonii</name>
    <name type="common">Abingdon island giant tortoise</name>
    <name type="synonym">Testudo abingdonii</name>
    <dbReference type="NCBI Taxonomy" id="106734"/>
    <lineage>
        <taxon>Eukaryota</taxon>
        <taxon>Metazoa</taxon>
        <taxon>Chordata</taxon>
        <taxon>Craniata</taxon>
        <taxon>Vertebrata</taxon>
        <taxon>Euteleostomi</taxon>
        <taxon>Archelosauria</taxon>
        <taxon>Testudinata</taxon>
        <taxon>Testudines</taxon>
        <taxon>Cryptodira</taxon>
        <taxon>Durocryptodira</taxon>
        <taxon>Testudinoidea</taxon>
        <taxon>Testudinidae</taxon>
        <taxon>Chelonoidis</taxon>
    </lineage>
</organism>